<evidence type="ECO:0000259" key="2">
    <source>
        <dbReference type="Pfam" id="PF02481"/>
    </source>
</evidence>
<evidence type="ECO:0000313" key="5">
    <source>
        <dbReference type="Proteomes" id="UP000177913"/>
    </source>
</evidence>
<dbReference type="Gene3D" id="1.10.10.10">
    <property type="entry name" value="Winged helix-like DNA-binding domain superfamily/Winged helix DNA-binding domain"/>
    <property type="match status" value="1"/>
</dbReference>
<dbReference type="PANTHER" id="PTHR43022">
    <property type="entry name" value="PROTEIN SMF"/>
    <property type="match status" value="1"/>
</dbReference>
<dbReference type="SUPFAM" id="SSF102405">
    <property type="entry name" value="MCP/YpsA-like"/>
    <property type="match status" value="1"/>
</dbReference>
<dbReference type="GO" id="GO:0009294">
    <property type="term" value="P:DNA-mediated transformation"/>
    <property type="evidence" value="ECO:0007669"/>
    <property type="project" value="InterPro"/>
</dbReference>
<dbReference type="SUPFAM" id="SSF47781">
    <property type="entry name" value="RuvA domain 2-like"/>
    <property type="match status" value="1"/>
</dbReference>
<evidence type="ECO:0000313" key="4">
    <source>
        <dbReference type="EMBL" id="OGK25233.1"/>
    </source>
</evidence>
<dbReference type="InterPro" id="IPR036388">
    <property type="entry name" value="WH-like_DNA-bd_sf"/>
</dbReference>
<dbReference type="InterPro" id="IPR057666">
    <property type="entry name" value="DrpA_SLOG"/>
</dbReference>
<reference evidence="4 5" key="1">
    <citation type="journal article" date="2016" name="Nat. Commun.">
        <title>Thousands of microbial genomes shed light on interconnected biogeochemical processes in an aquifer system.</title>
        <authorList>
            <person name="Anantharaman K."/>
            <person name="Brown C.T."/>
            <person name="Hug L.A."/>
            <person name="Sharon I."/>
            <person name="Castelle C.J."/>
            <person name="Probst A.J."/>
            <person name="Thomas B.C."/>
            <person name="Singh A."/>
            <person name="Wilkins M.J."/>
            <person name="Karaoz U."/>
            <person name="Brodie E.L."/>
            <person name="Williams K.H."/>
            <person name="Hubbard S.S."/>
            <person name="Banfield J.F."/>
        </authorList>
    </citation>
    <scope>NUCLEOTIDE SEQUENCE [LARGE SCALE GENOMIC DNA]</scope>
</reference>
<feature type="domain" description="DprA winged helix" evidence="3">
    <location>
        <begin position="299"/>
        <end position="353"/>
    </location>
</feature>
<sequence length="363" mass="40286">MDKDLSYYVGFSHFLGIGPTRFAALIGHFGNVKKAYLADRKELAEVIGVKWSEKFVKFRSLFDPIKKLDELKQKNIRVIQLWHRSYPKFLQEISDPPICLYIKGDIDNFDFSKDLCLAIVGTRTPTPYGQQIAKKFAEELTQAGFVIVSGMAMGIDTVAHKACLKAGGRTIAILGCGVDIIYPAINRNLYYDIIEKGGFILSEFPPGQMVEKGLFVARNRLISGFSMGVLVVEGGKDSGALITAKYAAEQGKEVFAPPGPLTSAMSAAPNILLKQGAKLVTSIADILDEFNLRIVPKRKEQIEEELVEDEKIIFNILRDEPKLPDEIVNQAKLSIDKALNILSMLEIKGVIEKNSEGKYQVKI</sequence>
<dbReference type="EMBL" id="MFZO01000015">
    <property type="protein sequence ID" value="OGK25233.1"/>
    <property type="molecule type" value="Genomic_DNA"/>
</dbReference>
<dbReference type="InterPro" id="IPR003488">
    <property type="entry name" value="DprA"/>
</dbReference>
<evidence type="ECO:0000256" key="1">
    <source>
        <dbReference type="ARBA" id="ARBA00006525"/>
    </source>
</evidence>
<dbReference type="Pfam" id="PF02481">
    <property type="entry name" value="DNA_processg_A"/>
    <property type="match status" value="1"/>
</dbReference>
<evidence type="ECO:0000259" key="3">
    <source>
        <dbReference type="Pfam" id="PF17782"/>
    </source>
</evidence>
<organism evidence="4 5">
    <name type="scientific">Candidatus Roizmanbacteria bacterium RIFCSPHIGHO2_02_FULL_38_11</name>
    <dbReference type="NCBI Taxonomy" id="1802039"/>
    <lineage>
        <taxon>Bacteria</taxon>
        <taxon>Candidatus Roizmaniibacteriota</taxon>
    </lineage>
</organism>
<dbReference type="Pfam" id="PF17782">
    <property type="entry name" value="WHD_DprA"/>
    <property type="match status" value="1"/>
</dbReference>
<dbReference type="InterPro" id="IPR010994">
    <property type="entry name" value="RuvA_2-like"/>
</dbReference>
<comment type="caution">
    <text evidence="4">The sequence shown here is derived from an EMBL/GenBank/DDBJ whole genome shotgun (WGS) entry which is preliminary data.</text>
</comment>
<proteinExistence type="inferred from homology"/>
<dbReference type="Gene3D" id="3.40.50.450">
    <property type="match status" value="1"/>
</dbReference>
<comment type="similarity">
    <text evidence="1">Belongs to the DprA/Smf family.</text>
</comment>
<dbReference type="NCBIfam" id="TIGR00732">
    <property type="entry name" value="dprA"/>
    <property type="match status" value="1"/>
</dbReference>
<feature type="domain" description="Smf/DprA SLOG" evidence="2">
    <location>
        <begin position="78"/>
        <end position="290"/>
    </location>
</feature>
<dbReference type="AlphaFoldDB" id="A0A1F7H2E0"/>
<name>A0A1F7H2E0_9BACT</name>
<dbReference type="InterPro" id="IPR041614">
    <property type="entry name" value="DprA_WH"/>
</dbReference>
<gene>
    <name evidence="4" type="ORF">A3C25_04275</name>
</gene>
<dbReference type="Proteomes" id="UP000177913">
    <property type="component" value="Unassembled WGS sequence"/>
</dbReference>
<dbReference type="PANTHER" id="PTHR43022:SF1">
    <property type="entry name" value="PROTEIN SMF"/>
    <property type="match status" value="1"/>
</dbReference>
<protein>
    <submittedName>
        <fullName evidence="4">DNA protecting protein DprA</fullName>
    </submittedName>
</protein>
<accession>A0A1F7H2E0</accession>